<evidence type="ECO:0000313" key="1">
    <source>
        <dbReference type="EMBL" id="KDQ18661.1"/>
    </source>
</evidence>
<protein>
    <submittedName>
        <fullName evidence="1">Uncharacterized protein</fullName>
    </submittedName>
</protein>
<evidence type="ECO:0000313" key="2">
    <source>
        <dbReference type="Proteomes" id="UP000027195"/>
    </source>
</evidence>
<dbReference type="EMBL" id="KL198021">
    <property type="protein sequence ID" value="KDQ18661.1"/>
    <property type="molecule type" value="Genomic_DNA"/>
</dbReference>
<reference evidence="2" key="1">
    <citation type="journal article" date="2014" name="Proc. Natl. Acad. Sci. U.S.A.">
        <title>Extensive sampling of basidiomycete genomes demonstrates inadequacy of the white-rot/brown-rot paradigm for wood decay fungi.</title>
        <authorList>
            <person name="Riley R."/>
            <person name="Salamov A.A."/>
            <person name="Brown D.W."/>
            <person name="Nagy L.G."/>
            <person name="Floudas D."/>
            <person name="Held B.W."/>
            <person name="Levasseur A."/>
            <person name="Lombard V."/>
            <person name="Morin E."/>
            <person name="Otillar R."/>
            <person name="Lindquist E.A."/>
            <person name="Sun H."/>
            <person name="LaButti K.M."/>
            <person name="Schmutz J."/>
            <person name="Jabbour D."/>
            <person name="Luo H."/>
            <person name="Baker S.E."/>
            <person name="Pisabarro A.G."/>
            <person name="Walton J.D."/>
            <person name="Blanchette R.A."/>
            <person name="Henrissat B."/>
            <person name="Martin F."/>
            <person name="Cullen D."/>
            <person name="Hibbett D.S."/>
            <person name="Grigoriev I.V."/>
        </authorList>
    </citation>
    <scope>NUCLEOTIDE SEQUENCE [LARGE SCALE GENOMIC DNA]</scope>
    <source>
        <strain evidence="2">FD-172 SS1</strain>
    </source>
</reference>
<dbReference type="HOGENOM" id="CLU_2941410_0_0_1"/>
<organism evidence="1 2">
    <name type="scientific">Botryobasidium botryosum (strain FD-172 SS1)</name>
    <dbReference type="NCBI Taxonomy" id="930990"/>
    <lineage>
        <taxon>Eukaryota</taxon>
        <taxon>Fungi</taxon>
        <taxon>Dikarya</taxon>
        <taxon>Basidiomycota</taxon>
        <taxon>Agaricomycotina</taxon>
        <taxon>Agaricomycetes</taxon>
        <taxon>Cantharellales</taxon>
        <taxon>Botryobasidiaceae</taxon>
        <taxon>Botryobasidium</taxon>
    </lineage>
</organism>
<gene>
    <name evidence="1" type="ORF">BOTBODRAFT_52614</name>
</gene>
<sequence>MSHQLADGIYQLRRVSLDGLEHGTAGGMYTTSDGKDMPIIVTPDRPPFSDIKSIEAAYKG</sequence>
<proteinExistence type="predicted"/>
<accession>A0A067N4F0</accession>
<dbReference type="AlphaFoldDB" id="A0A067N4F0"/>
<keyword evidence="2" id="KW-1185">Reference proteome</keyword>
<dbReference type="InParanoid" id="A0A067N4F0"/>
<name>A0A067N4F0_BOTB1</name>
<dbReference type="Proteomes" id="UP000027195">
    <property type="component" value="Unassembled WGS sequence"/>
</dbReference>
<dbReference type="Gene3D" id="2.80.10.50">
    <property type="match status" value="1"/>
</dbReference>